<comment type="caution">
    <text evidence="3">The sequence shown here is derived from an EMBL/GenBank/DDBJ whole genome shotgun (WGS) entry which is preliminary data.</text>
</comment>
<dbReference type="EMBL" id="MUBJ01000002">
    <property type="protein sequence ID" value="OTA18060.1"/>
    <property type="molecule type" value="Genomic_DNA"/>
</dbReference>
<dbReference type="InterPro" id="IPR003615">
    <property type="entry name" value="HNH_nuc"/>
</dbReference>
<dbReference type="OrthoDB" id="9052589at2"/>
<dbReference type="Proteomes" id="UP000194350">
    <property type="component" value="Unassembled WGS sequence"/>
</dbReference>
<name>A0A1Y2SGX5_9GAMM</name>
<evidence type="ECO:0008006" key="5">
    <source>
        <dbReference type="Google" id="ProtNLM"/>
    </source>
</evidence>
<dbReference type="AlphaFoldDB" id="A0A1Y2SGX5"/>
<evidence type="ECO:0000259" key="1">
    <source>
        <dbReference type="Pfam" id="PF13391"/>
    </source>
</evidence>
<evidence type="ECO:0000313" key="3">
    <source>
        <dbReference type="EMBL" id="OTA18060.1"/>
    </source>
</evidence>
<dbReference type="Pfam" id="PF13391">
    <property type="entry name" value="HNH_2"/>
    <property type="match status" value="1"/>
</dbReference>
<feature type="domain" description="ABC-three component systems C-terminal" evidence="2">
    <location>
        <begin position="119"/>
        <end position="252"/>
    </location>
</feature>
<proteinExistence type="predicted"/>
<evidence type="ECO:0000259" key="2">
    <source>
        <dbReference type="Pfam" id="PF20277"/>
    </source>
</evidence>
<reference evidence="3 4" key="1">
    <citation type="submission" date="2016-10" db="EMBL/GenBank/DDBJ databases">
        <title>Systematic genetic and metabolomic analysis of Xenorhabdus and Photorhabdus spp., highlights the requirements for a dual symbiotic and pathogenic life style.</title>
        <authorList>
            <person name="Tobias N.J."/>
            <person name="Wolff H."/>
            <person name="Djahanschiri B."/>
            <person name="Pidot S.J."/>
            <person name="Stinear T.P."/>
            <person name="Ebersberger I."/>
            <person name="Bode H.B."/>
        </authorList>
    </citation>
    <scope>NUCLEOTIDE SEQUENCE [LARGE SCALE GENOMIC DNA]</scope>
    <source>
        <strain evidence="3 4">DSM 22392</strain>
    </source>
</reference>
<dbReference type="STRING" id="351656.Xvie_00746"/>
<sequence length="253" mass="29406">MGNKRHQYSSAQNVALVAQVSRVCPLCDEPLFYQKNGKSYKNYEIAHIYPLNPSDAEVELLKSEERLSKDVNDEDNVIPLCEVCHGKFDKPRAIEEYRELIAIKKRLIQRSGQEALWKTYAIEDEICDIIDALYNEYDLNDDCEISYQPKNIDEKLNETITKPTKRKIKNNVGDYYIFIKGKLASFDQNDPDLSDMISLQIKTFYLKQKRFGYDQQIIFENIVAWINSKTKPKSSDAAEILASFFIQNCEVFE</sequence>
<gene>
    <name evidence="3" type="ORF">Xvie_00746</name>
</gene>
<dbReference type="RefSeq" id="WP_086108010.1">
    <property type="nucleotide sequence ID" value="NZ_CAWNGD010000062.1"/>
</dbReference>
<evidence type="ECO:0000313" key="4">
    <source>
        <dbReference type="Proteomes" id="UP000194350"/>
    </source>
</evidence>
<feature type="domain" description="HNH nuclease" evidence="1">
    <location>
        <begin position="43"/>
        <end position="90"/>
    </location>
</feature>
<protein>
    <recommendedName>
        <fullName evidence="5">HNH endonuclease</fullName>
    </recommendedName>
</protein>
<keyword evidence="4" id="KW-1185">Reference proteome</keyword>
<dbReference type="InterPro" id="IPR046921">
    <property type="entry name" value="ABC-3C_CTD11"/>
</dbReference>
<accession>A0A1Y2SGX5</accession>
<organism evidence="3 4">
    <name type="scientific">Xenorhabdus vietnamensis</name>
    <dbReference type="NCBI Taxonomy" id="351656"/>
    <lineage>
        <taxon>Bacteria</taxon>
        <taxon>Pseudomonadati</taxon>
        <taxon>Pseudomonadota</taxon>
        <taxon>Gammaproteobacteria</taxon>
        <taxon>Enterobacterales</taxon>
        <taxon>Morganellaceae</taxon>
        <taxon>Xenorhabdus</taxon>
    </lineage>
</organism>
<dbReference type="Pfam" id="PF20277">
    <property type="entry name" value="CTD11"/>
    <property type="match status" value="1"/>
</dbReference>